<proteinExistence type="predicted"/>
<evidence type="ECO:0000313" key="2">
    <source>
        <dbReference type="Proteomes" id="UP001519345"/>
    </source>
</evidence>
<gene>
    <name evidence="1" type="ORF">J2Z83_002948</name>
</gene>
<keyword evidence="2" id="KW-1185">Reference proteome</keyword>
<dbReference type="EMBL" id="JAGGKX010000017">
    <property type="protein sequence ID" value="MBP1970812.1"/>
    <property type="molecule type" value="Genomic_DNA"/>
</dbReference>
<evidence type="ECO:0000313" key="1">
    <source>
        <dbReference type="EMBL" id="MBP1970812.1"/>
    </source>
</evidence>
<sequence length="31" mass="3592">MMFNYIVVTAFDSLNARLKSEKIVAFQNKNV</sequence>
<name>A0ABS4IIP3_9BACI</name>
<dbReference type="Proteomes" id="UP001519345">
    <property type="component" value="Unassembled WGS sequence"/>
</dbReference>
<protein>
    <submittedName>
        <fullName evidence="1">Uncharacterized protein</fullName>
    </submittedName>
</protein>
<comment type="caution">
    <text evidence="1">The sequence shown here is derived from an EMBL/GenBank/DDBJ whole genome shotgun (WGS) entry which is preliminary data.</text>
</comment>
<accession>A0ABS4IIP3</accession>
<reference evidence="1 2" key="1">
    <citation type="submission" date="2021-03" db="EMBL/GenBank/DDBJ databases">
        <title>Genomic Encyclopedia of Type Strains, Phase IV (KMG-IV): sequencing the most valuable type-strain genomes for metagenomic binning, comparative biology and taxonomic classification.</title>
        <authorList>
            <person name="Goeker M."/>
        </authorList>
    </citation>
    <scope>NUCLEOTIDE SEQUENCE [LARGE SCALE GENOMIC DNA]</scope>
    <source>
        <strain evidence="1 2">DSM 25609</strain>
    </source>
</reference>
<organism evidence="1 2">
    <name type="scientific">Virgibacillus natechei</name>
    <dbReference type="NCBI Taxonomy" id="1216297"/>
    <lineage>
        <taxon>Bacteria</taxon>
        <taxon>Bacillati</taxon>
        <taxon>Bacillota</taxon>
        <taxon>Bacilli</taxon>
        <taxon>Bacillales</taxon>
        <taxon>Bacillaceae</taxon>
        <taxon>Virgibacillus</taxon>
    </lineage>
</organism>